<protein>
    <submittedName>
        <fullName evidence="1">Uncharacterized protein</fullName>
    </submittedName>
</protein>
<name>A0A290X2D7_9BURK</name>
<keyword evidence="2" id="KW-1185">Reference proteome</keyword>
<dbReference type="Proteomes" id="UP000218437">
    <property type="component" value="Chromosome"/>
</dbReference>
<dbReference type="RefSeq" id="WP_096237972.1">
    <property type="nucleotide sequence ID" value="NZ_CP023422.1"/>
</dbReference>
<dbReference type="EMBL" id="CP023422">
    <property type="protein sequence ID" value="ATD63283.1"/>
    <property type="molecule type" value="Genomic_DNA"/>
</dbReference>
<gene>
    <name evidence="1" type="ORF">CNX70_26350</name>
</gene>
<dbReference type="AlphaFoldDB" id="A0A290X2D7"/>
<evidence type="ECO:0000313" key="1">
    <source>
        <dbReference type="EMBL" id="ATD63283.1"/>
    </source>
</evidence>
<accession>A0A290X2D7</accession>
<evidence type="ECO:0000313" key="2">
    <source>
        <dbReference type="Proteomes" id="UP000218437"/>
    </source>
</evidence>
<sequence length="202" mass="22360">MPILDIHVLLQSWLDHGWLRDPQAVGLASFEAQELVAWGFDAISDGGQLCLYEDERLFRRGQRPVQASFKAYLQRGQLGANGLDLGYQVHLAGFLRAARQPLPAFRVLLEQGGRSGALLFDSGLVLQFAANLRGKPRHYYLTLVEGHVADAQLPDRDSDIDLRAASVGHVQALYDSRDPAELQRLARRGNAALRELAQLLAP</sequence>
<dbReference type="KEGG" id="jsv:CNX70_26350"/>
<reference evidence="1 2" key="1">
    <citation type="submission" date="2017-09" db="EMBL/GenBank/DDBJ databases">
        <title>Complete genome sequence of Janthinobacterium svalbardensis PAMC 27463.</title>
        <authorList>
            <person name="Cho Y.-J."/>
            <person name="Cho A."/>
            <person name="Kim O.-S."/>
            <person name="Lee J.-I."/>
        </authorList>
    </citation>
    <scope>NUCLEOTIDE SEQUENCE [LARGE SCALE GENOMIC DNA]</scope>
    <source>
        <strain evidence="1 2">PAMC 27463</strain>
    </source>
</reference>
<proteinExistence type="predicted"/>
<organism evidence="1 2">
    <name type="scientific">Janthinobacterium svalbardensis</name>
    <dbReference type="NCBI Taxonomy" id="368607"/>
    <lineage>
        <taxon>Bacteria</taxon>
        <taxon>Pseudomonadati</taxon>
        <taxon>Pseudomonadota</taxon>
        <taxon>Betaproteobacteria</taxon>
        <taxon>Burkholderiales</taxon>
        <taxon>Oxalobacteraceae</taxon>
        <taxon>Janthinobacterium</taxon>
    </lineage>
</organism>